<keyword evidence="6" id="KW-1185">Reference proteome</keyword>
<dbReference type="InterPro" id="IPR024078">
    <property type="entry name" value="LmbE-like_dom_sf"/>
</dbReference>
<dbReference type="EMBL" id="FNGP01000001">
    <property type="protein sequence ID" value="SDL19032.1"/>
    <property type="molecule type" value="Genomic_DNA"/>
</dbReference>
<evidence type="ECO:0000256" key="2">
    <source>
        <dbReference type="ARBA" id="ARBA00022801"/>
    </source>
</evidence>
<dbReference type="GO" id="GO:0035595">
    <property type="term" value="F:N-acetylglucosaminylinositol deacetylase activity"/>
    <property type="evidence" value="ECO:0007669"/>
    <property type="project" value="UniProtKB-EC"/>
</dbReference>
<dbReference type="SUPFAM" id="SSF102588">
    <property type="entry name" value="LmbE-like"/>
    <property type="match status" value="1"/>
</dbReference>
<dbReference type="NCBIfam" id="TIGR03445">
    <property type="entry name" value="mycothiol_MshB"/>
    <property type="match status" value="1"/>
</dbReference>
<dbReference type="AlphaFoldDB" id="A0A1G9I1S3"/>
<sequence>MSNPRLLLVHAHPDDESSQSAATIARYVDAGAQVTLVTCTLGERGEILVPDWEHFTEAELGQHRIDELKAAMDCMGLTDQVFLGGVGRYHDTGMDRAPDGSVIVPAEVPDNAFWNADLLEAANFLVEIIRSRRPHVLSTYNAIGGYGHPDHIMAHRVAMYAVTLAAAPSHAPELGEPWQVQRVVWSTHNTAMWQKAYPIAREKFPDLFGGEERDPDSFGPAVDYIEAVVPIEGYFDVYRRALAAHPSQVRIDDPFWQFHAITQQLPEAGEAYVFGCGQPFPPSDKPHTDLFVGLDLD</sequence>
<dbReference type="EC" id="3.5.1.103" evidence="4"/>
<evidence type="ECO:0000313" key="5">
    <source>
        <dbReference type="EMBL" id="SDL19032.1"/>
    </source>
</evidence>
<keyword evidence="1" id="KW-0479">Metal-binding</keyword>
<dbReference type="GO" id="GO:0046872">
    <property type="term" value="F:metal ion binding"/>
    <property type="evidence" value="ECO:0007669"/>
    <property type="project" value="UniProtKB-KW"/>
</dbReference>
<evidence type="ECO:0000256" key="3">
    <source>
        <dbReference type="ARBA" id="ARBA00022833"/>
    </source>
</evidence>
<dbReference type="Proteomes" id="UP000199475">
    <property type="component" value="Unassembled WGS sequence"/>
</dbReference>
<dbReference type="RefSeq" id="WP_176761639.1">
    <property type="nucleotide sequence ID" value="NZ_FNGP01000001.1"/>
</dbReference>
<dbReference type="Pfam" id="PF02585">
    <property type="entry name" value="PIG-L"/>
    <property type="match status" value="1"/>
</dbReference>
<keyword evidence="2" id="KW-0378">Hydrolase</keyword>
<dbReference type="Gene3D" id="3.40.50.10320">
    <property type="entry name" value="LmbE-like"/>
    <property type="match status" value="1"/>
</dbReference>
<dbReference type="PANTHER" id="PTHR12993:SF11">
    <property type="entry name" value="N-ACETYLGLUCOSAMINYL-PHOSPHATIDYLINOSITOL DE-N-ACETYLASE"/>
    <property type="match status" value="1"/>
</dbReference>
<protein>
    <recommendedName>
        <fullName evidence="4">N-acetyl-1-D-myo-inositol-2-amino-2-deoxy-alpha-D-glucopyranoside deacetylase</fullName>
        <ecNumber evidence="4">3.5.1.103</ecNumber>
    </recommendedName>
</protein>
<dbReference type="InterPro" id="IPR017810">
    <property type="entry name" value="Mycothiol_biosynthesis_MshB"/>
</dbReference>
<dbReference type="PANTHER" id="PTHR12993">
    <property type="entry name" value="N-ACETYLGLUCOSAMINYL-PHOSPHATIDYLINOSITOL DE-N-ACETYLASE-RELATED"/>
    <property type="match status" value="1"/>
</dbReference>
<proteinExistence type="predicted"/>
<reference evidence="5 6" key="1">
    <citation type="submission" date="2016-10" db="EMBL/GenBank/DDBJ databases">
        <authorList>
            <person name="de Groot N.N."/>
        </authorList>
    </citation>
    <scope>NUCLEOTIDE SEQUENCE [LARGE SCALE GENOMIC DNA]</scope>
    <source>
        <strain evidence="5 6">CGMCC 1.9159</strain>
    </source>
</reference>
<dbReference type="GO" id="GO:0010125">
    <property type="term" value="P:mycothiol biosynthetic process"/>
    <property type="evidence" value="ECO:0007669"/>
    <property type="project" value="UniProtKB-UniRule"/>
</dbReference>
<evidence type="ECO:0000256" key="1">
    <source>
        <dbReference type="ARBA" id="ARBA00022723"/>
    </source>
</evidence>
<evidence type="ECO:0000313" key="6">
    <source>
        <dbReference type="Proteomes" id="UP000199475"/>
    </source>
</evidence>
<organism evidence="5 6">
    <name type="scientific">Tessaracoccus oleiagri</name>
    <dbReference type="NCBI Taxonomy" id="686624"/>
    <lineage>
        <taxon>Bacteria</taxon>
        <taxon>Bacillati</taxon>
        <taxon>Actinomycetota</taxon>
        <taxon>Actinomycetes</taxon>
        <taxon>Propionibacteriales</taxon>
        <taxon>Propionibacteriaceae</taxon>
        <taxon>Tessaracoccus</taxon>
    </lineage>
</organism>
<gene>
    <name evidence="5" type="ORF">SAMN04488242_0665</name>
</gene>
<dbReference type="STRING" id="686624.SAMN04488242_0665"/>
<name>A0A1G9I1S3_9ACTN</name>
<accession>A0A1G9I1S3</accession>
<dbReference type="InterPro" id="IPR003737">
    <property type="entry name" value="GlcNAc_PI_deacetylase-related"/>
</dbReference>
<evidence type="ECO:0000256" key="4">
    <source>
        <dbReference type="NCBIfam" id="TIGR03445"/>
    </source>
</evidence>
<keyword evidence="3" id="KW-0862">Zinc</keyword>